<dbReference type="EMBL" id="JBHUGF010000014">
    <property type="protein sequence ID" value="MFD1992752.1"/>
    <property type="molecule type" value="Genomic_DNA"/>
</dbReference>
<evidence type="ECO:0000256" key="2">
    <source>
        <dbReference type="SAM" id="SignalP"/>
    </source>
</evidence>
<protein>
    <recommendedName>
        <fullName evidence="5">YD repeat-containing protein</fullName>
    </recommendedName>
</protein>
<dbReference type="NCBIfam" id="TIGR01643">
    <property type="entry name" value="YD_repeat_2x"/>
    <property type="match status" value="1"/>
</dbReference>
<organism evidence="3 4">
    <name type="scientific">Paenibacillus nicotianae</name>
    <dbReference type="NCBI Taxonomy" id="1526551"/>
    <lineage>
        <taxon>Bacteria</taxon>
        <taxon>Bacillati</taxon>
        <taxon>Bacillota</taxon>
        <taxon>Bacilli</taxon>
        <taxon>Bacillales</taxon>
        <taxon>Paenibacillaceae</taxon>
        <taxon>Paenibacillus</taxon>
    </lineage>
</organism>
<name>A0ABW4V2M0_9BACL</name>
<evidence type="ECO:0008006" key="5">
    <source>
        <dbReference type="Google" id="ProtNLM"/>
    </source>
</evidence>
<gene>
    <name evidence="3" type="ORF">ACFSGI_22495</name>
</gene>
<evidence type="ECO:0000313" key="3">
    <source>
        <dbReference type="EMBL" id="MFD1992752.1"/>
    </source>
</evidence>
<dbReference type="RefSeq" id="WP_204827007.1">
    <property type="nucleotide sequence ID" value="NZ_JBHUGF010000014.1"/>
</dbReference>
<feature type="signal peptide" evidence="2">
    <location>
        <begin position="1"/>
        <end position="30"/>
    </location>
</feature>
<dbReference type="InterPro" id="IPR006530">
    <property type="entry name" value="YD"/>
</dbReference>
<feature type="chain" id="PRO_5045182878" description="YD repeat-containing protein" evidence="2">
    <location>
        <begin position="31"/>
        <end position="257"/>
    </location>
</feature>
<reference evidence="4" key="1">
    <citation type="journal article" date="2019" name="Int. J. Syst. Evol. Microbiol.">
        <title>The Global Catalogue of Microorganisms (GCM) 10K type strain sequencing project: providing services to taxonomists for standard genome sequencing and annotation.</title>
        <authorList>
            <consortium name="The Broad Institute Genomics Platform"/>
            <consortium name="The Broad Institute Genome Sequencing Center for Infectious Disease"/>
            <person name="Wu L."/>
            <person name="Ma J."/>
        </authorList>
    </citation>
    <scope>NUCLEOTIDE SEQUENCE [LARGE SCALE GENOMIC DNA]</scope>
    <source>
        <strain evidence="4">CGMCC 1.15067</strain>
    </source>
</reference>
<accession>A0ABW4V2M0</accession>
<comment type="caution">
    <text evidence="3">The sequence shown here is derived from an EMBL/GenBank/DDBJ whole genome shotgun (WGS) entry which is preliminary data.</text>
</comment>
<keyword evidence="4" id="KW-1185">Reference proteome</keyword>
<dbReference type="Proteomes" id="UP001597403">
    <property type="component" value="Unassembled WGS sequence"/>
</dbReference>
<proteinExistence type="predicted"/>
<feature type="compositionally biased region" description="Pro residues" evidence="1">
    <location>
        <begin position="91"/>
        <end position="107"/>
    </location>
</feature>
<dbReference type="Gene3D" id="2.180.10.10">
    <property type="entry name" value="RHS repeat-associated core"/>
    <property type="match status" value="1"/>
</dbReference>
<keyword evidence="2" id="KW-0732">Signal</keyword>
<feature type="region of interest" description="Disordered" evidence="1">
    <location>
        <begin position="77"/>
        <end position="107"/>
    </location>
</feature>
<sequence length="257" mass="28245">MNKHNPTPIHKIRKLALSALLISSLTLSFASTTWAAASKIYEYDINGRLSTTYTTTEKTTFTYDANGNLLRKHVEKGDYSSQVNPQAPVVTPEPTPTPVPQPEPTPTLPIPGIDPSIVPPPVPVPTKSGLPSTLILDSPQLSLTSKTLDLYGWYLDPEGIAKAEVYVDGVYYGRANMGGSREDVYQAFPEYNNHVAGYYINQLTVTTQGVQYRKKNNKDKKVDVPGAFIHEFKVIVTNKKGVIKETSRGVIITTPVN</sequence>
<evidence type="ECO:0000313" key="4">
    <source>
        <dbReference type="Proteomes" id="UP001597403"/>
    </source>
</evidence>
<evidence type="ECO:0000256" key="1">
    <source>
        <dbReference type="SAM" id="MobiDB-lite"/>
    </source>
</evidence>